<dbReference type="EMBL" id="JAKIKU010000002">
    <property type="protein sequence ID" value="MCL1044911.1"/>
    <property type="molecule type" value="Genomic_DNA"/>
</dbReference>
<evidence type="ECO:0000313" key="3">
    <source>
        <dbReference type="Proteomes" id="UP001202134"/>
    </source>
</evidence>
<accession>A0ABT0KM44</accession>
<proteinExistence type="predicted"/>
<feature type="compositionally biased region" description="Basic and acidic residues" evidence="1">
    <location>
        <begin position="1"/>
        <end position="10"/>
    </location>
</feature>
<keyword evidence="3" id="KW-1185">Reference proteome</keyword>
<comment type="caution">
    <text evidence="2">The sequence shown here is derived from an EMBL/GenBank/DDBJ whole genome shotgun (WGS) entry which is preliminary data.</text>
</comment>
<evidence type="ECO:0000256" key="1">
    <source>
        <dbReference type="SAM" id="MobiDB-lite"/>
    </source>
</evidence>
<dbReference type="Proteomes" id="UP001202134">
    <property type="component" value="Unassembled WGS sequence"/>
</dbReference>
<organism evidence="2 3">
    <name type="scientific">Shewanella electrodiphila</name>
    <dbReference type="NCBI Taxonomy" id="934143"/>
    <lineage>
        <taxon>Bacteria</taxon>
        <taxon>Pseudomonadati</taxon>
        <taxon>Pseudomonadota</taxon>
        <taxon>Gammaproteobacteria</taxon>
        <taxon>Alteromonadales</taxon>
        <taxon>Shewanellaceae</taxon>
        <taxon>Shewanella</taxon>
    </lineage>
</organism>
<dbReference type="RefSeq" id="WP_248955102.1">
    <property type="nucleotide sequence ID" value="NZ_JAKIKU010000002.1"/>
</dbReference>
<sequence length="51" mass="6039">MSDNDNKKENTTTPVKKQEPRKKHNIPRPSKVTEVERETVITNLETYKEKK</sequence>
<protein>
    <submittedName>
        <fullName evidence="2">Uncharacterized protein</fullName>
    </submittedName>
</protein>
<gene>
    <name evidence="2" type="ORF">L2737_06160</name>
</gene>
<feature type="region of interest" description="Disordered" evidence="1">
    <location>
        <begin position="1"/>
        <end position="35"/>
    </location>
</feature>
<evidence type="ECO:0000313" key="2">
    <source>
        <dbReference type="EMBL" id="MCL1044911.1"/>
    </source>
</evidence>
<reference evidence="2 3" key="1">
    <citation type="submission" date="2022-01" db="EMBL/GenBank/DDBJ databases">
        <title>Whole genome-based taxonomy of the Shewanellaceae.</title>
        <authorList>
            <person name="Martin-Rodriguez A.J."/>
        </authorList>
    </citation>
    <scope>NUCLEOTIDE SEQUENCE [LARGE SCALE GENOMIC DNA]</scope>
    <source>
        <strain evidence="2 3">DSM 24955</strain>
    </source>
</reference>
<name>A0ABT0KM44_9GAMM</name>